<evidence type="ECO:0000256" key="1">
    <source>
        <dbReference type="ARBA" id="ARBA00004141"/>
    </source>
</evidence>
<evidence type="ECO:0000256" key="8">
    <source>
        <dbReference type="ARBA" id="ARBA00023136"/>
    </source>
</evidence>
<feature type="region of interest" description="Disordered" evidence="9">
    <location>
        <begin position="1"/>
        <end position="85"/>
    </location>
</feature>
<name>A0A7S1YTY3_9STRA</name>
<feature type="domain" description="Cation efflux protein transmembrane" evidence="11">
    <location>
        <begin position="94"/>
        <end position="390"/>
    </location>
</feature>
<dbReference type="Pfam" id="PF01545">
    <property type="entry name" value="Cation_efflux"/>
    <property type="match status" value="1"/>
</dbReference>
<dbReference type="SUPFAM" id="SSF160240">
    <property type="entry name" value="Cation efflux protein cytoplasmic domain-like"/>
    <property type="match status" value="1"/>
</dbReference>
<evidence type="ECO:0000256" key="9">
    <source>
        <dbReference type="SAM" id="MobiDB-lite"/>
    </source>
</evidence>
<comment type="similarity">
    <text evidence="2">Belongs to the cation diffusion facilitator (CDF) transporter (TC 2.A.4) family. SLC30A subfamily.</text>
</comment>
<reference evidence="13" key="1">
    <citation type="submission" date="2021-01" db="EMBL/GenBank/DDBJ databases">
        <authorList>
            <person name="Corre E."/>
            <person name="Pelletier E."/>
            <person name="Niang G."/>
            <person name="Scheremetjew M."/>
            <person name="Finn R."/>
            <person name="Kale V."/>
            <person name="Holt S."/>
            <person name="Cochrane G."/>
            <person name="Meng A."/>
            <person name="Brown T."/>
            <person name="Cohen L."/>
        </authorList>
    </citation>
    <scope>NUCLEOTIDE SEQUENCE</scope>
    <source>
        <strain evidence="13">Pop2</strain>
    </source>
</reference>
<evidence type="ECO:0000313" key="13">
    <source>
        <dbReference type="EMBL" id="CAD9319213.1"/>
    </source>
</evidence>
<dbReference type="Pfam" id="PF16916">
    <property type="entry name" value="ZT_dimer"/>
    <property type="match status" value="1"/>
</dbReference>
<dbReference type="GO" id="GO:0005886">
    <property type="term" value="C:plasma membrane"/>
    <property type="evidence" value="ECO:0007669"/>
    <property type="project" value="TreeGrafter"/>
</dbReference>
<proteinExistence type="inferred from homology"/>
<dbReference type="InterPro" id="IPR027470">
    <property type="entry name" value="Cation_efflux_CTD"/>
</dbReference>
<sequence length="510" mass="55854">MSTTEHHEHEHHGHAHEHHGHDHEHHGHEHDHHGHGNGHGHDHHANEQDHDGHDHKHHGHNHHAHDEPNVSFNVEKEKDDDDESNRRKNVLLRLKIASLLCLSFFLVEVIGGILSGSLAVLSDAAHLFADLAAFIVAIAASHIATLPASSTHTFGYKRMESLAALFSMACLAVVSIFLAVEAVYRMWPIISKNNSHGADGNSFGAHSALDVDGKMMSIIAGIGVVVNVILALVLGEHHTHLPGMDHGCSGHDHGHDHAHSHGHSHEHTNCDDHDENGAADNPPEIAHLLEYSRRASYDSSSSSFAPVHADESSPPKKHKSSHAQRNVNLHAAYLHVLGDLAQSVAVFIAGIVIWAKPEWQIVDPICTIIFCIFVFYSTISVMRSSISVLLEEVPPDVNYEKVKDAISALPSVMNVHDLHIWSISHGIPAMSVHATAAISDDADGGVRRALNDVNAVCQKFNITHATIQIQPRCVMSDHPHKGEYDCSEMTKKVIIEQCATCGRETAKHCR</sequence>
<keyword evidence="7" id="KW-0406">Ion transport</keyword>
<dbReference type="InterPro" id="IPR002524">
    <property type="entry name" value="Cation_efflux"/>
</dbReference>
<keyword evidence="8 10" id="KW-0472">Membrane</keyword>
<feature type="transmembrane region" description="Helical" evidence="10">
    <location>
        <begin position="361"/>
        <end position="379"/>
    </location>
</feature>
<feature type="transmembrane region" description="Helical" evidence="10">
    <location>
        <begin position="127"/>
        <end position="150"/>
    </location>
</feature>
<gene>
    <name evidence="13" type="ORF">DBRI1063_LOCUS5292</name>
</gene>
<dbReference type="AlphaFoldDB" id="A0A7S1YTY3"/>
<evidence type="ECO:0000256" key="7">
    <source>
        <dbReference type="ARBA" id="ARBA00023065"/>
    </source>
</evidence>
<accession>A0A7S1YTY3</accession>
<protein>
    <recommendedName>
        <fullName evidence="14">Cation efflux protein cytoplasmic domain-containing protein</fullName>
    </recommendedName>
</protein>
<evidence type="ECO:0000256" key="6">
    <source>
        <dbReference type="ARBA" id="ARBA00022989"/>
    </source>
</evidence>
<feature type="transmembrane region" description="Helical" evidence="10">
    <location>
        <begin position="215"/>
        <end position="234"/>
    </location>
</feature>
<evidence type="ECO:0000256" key="4">
    <source>
        <dbReference type="ARBA" id="ARBA00022692"/>
    </source>
</evidence>
<dbReference type="SUPFAM" id="SSF161111">
    <property type="entry name" value="Cation efflux protein transmembrane domain-like"/>
    <property type="match status" value="1"/>
</dbReference>
<feature type="compositionally biased region" description="Basic and acidic residues" evidence="9">
    <location>
        <begin position="19"/>
        <end position="54"/>
    </location>
</feature>
<organism evidence="13">
    <name type="scientific">Ditylum brightwellii</name>
    <dbReference type="NCBI Taxonomy" id="49249"/>
    <lineage>
        <taxon>Eukaryota</taxon>
        <taxon>Sar</taxon>
        <taxon>Stramenopiles</taxon>
        <taxon>Ochrophyta</taxon>
        <taxon>Bacillariophyta</taxon>
        <taxon>Mediophyceae</taxon>
        <taxon>Lithodesmiophycidae</taxon>
        <taxon>Lithodesmiales</taxon>
        <taxon>Lithodesmiaceae</taxon>
        <taxon>Ditylum</taxon>
    </lineage>
</organism>
<dbReference type="EMBL" id="HBGN01008289">
    <property type="protein sequence ID" value="CAD9319213.1"/>
    <property type="molecule type" value="Transcribed_RNA"/>
</dbReference>
<dbReference type="NCBIfam" id="TIGR01297">
    <property type="entry name" value="CDF"/>
    <property type="match status" value="1"/>
</dbReference>
<dbReference type="InterPro" id="IPR050681">
    <property type="entry name" value="CDF/SLC30A"/>
</dbReference>
<keyword evidence="3" id="KW-0813">Transport</keyword>
<feature type="compositionally biased region" description="Basic and acidic residues" evidence="9">
    <location>
        <begin position="251"/>
        <end position="271"/>
    </location>
</feature>
<dbReference type="PANTHER" id="PTHR11562">
    <property type="entry name" value="CATION EFFLUX PROTEIN/ ZINC TRANSPORTER"/>
    <property type="match status" value="1"/>
</dbReference>
<evidence type="ECO:0008006" key="14">
    <source>
        <dbReference type="Google" id="ProtNLM"/>
    </source>
</evidence>
<comment type="subcellular location">
    <subcellularLocation>
        <location evidence="1">Membrane</location>
        <topology evidence="1">Multi-pass membrane protein</topology>
    </subcellularLocation>
</comment>
<evidence type="ECO:0000259" key="11">
    <source>
        <dbReference type="Pfam" id="PF01545"/>
    </source>
</evidence>
<evidence type="ECO:0000256" key="2">
    <source>
        <dbReference type="ARBA" id="ARBA00008873"/>
    </source>
</evidence>
<evidence type="ECO:0000256" key="3">
    <source>
        <dbReference type="ARBA" id="ARBA00022448"/>
    </source>
</evidence>
<dbReference type="InterPro" id="IPR027469">
    <property type="entry name" value="Cation_efflux_TMD_sf"/>
</dbReference>
<feature type="transmembrane region" description="Helical" evidence="10">
    <location>
        <begin position="162"/>
        <end position="184"/>
    </location>
</feature>
<keyword evidence="5" id="KW-0862">Zinc</keyword>
<dbReference type="InterPro" id="IPR058533">
    <property type="entry name" value="Cation_efflux_TM"/>
</dbReference>
<dbReference type="Gene3D" id="1.20.1510.10">
    <property type="entry name" value="Cation efflux protein transmembrane domain"/>
    <property type="match status" value="1"/>
</dbReference>
<feature type="transmembrane region" description="Helical" evidence="10">
    <location>
        <begin position="96"/>
        <end position="121"/>
    </location>
</feature>
<dbReference type="PANTHER" id="PTHR11562:SF17">
    <property type="entry name" value="RE54080P-RELATED"/>
    <property type="match status" value="1"/>
</dbReference>
<evidence type="ECO:0000256" key="5">
    <source>
        <dbReference type="ARBA" id="ARBA00022906"/>
    </source>
</evidence>
<feature type="domain" description="Cation efflux protein cytoplasmic" evidence="12">
    <location>
        <begin position="394"/>
        <end position="471"/>
    </location>
</feature>
<evidence type="ECO:0000259" key="12">
    <source>
        <dbReference type="Pfam" id="PF16916"/>
    </source>
</evidence>
<keyword evidence="6 10" id="KW-1133">Transmembrane helix</keyword>
<feature type="transmembrane region" description="Helical" evidence="10">
    <location>
        <begin position="332"/>
        <end position="355"/>
    </location>
</feature>
<dbReference type="InterPro" id="IPR036837">
    <property type="entry name" value="Cation_efflux_CTD_sf"/>
</dbReference>
<feature type="region of interest" description="Disordered" evidence="9">
    <location>
        <begin position="251"/>
        <end position="282"/>
    </location>
</feature>
<feature type="compositionally biased region" description="Basic and acidic residues" evidence="9">
    <location>
        <begin position="1"/>
        <end position="11"/>
    </location>
</feature>
<feature type="region of interest" description="Disordered" evidence="9">
    <location>
        <begin position="302"/>
        <end position="322"/>
    </location>
</feature>
<keyword evidence="5" id="KW-0864">Zinc transport</keyword>
<evidence type="ECO:0000256" key="10">
    <source>
        <dbReference type="SAM" id="Phobius"/>
    </source>
</evidence>
<keyword evidence="4 10" id="KW-0812">Transmembrane</keyword>
<dbReference type="GO" id="GO:0005385">
    <property type="term" value="F:zinc ion transmembrane transporter activity"/>
    <property type="evidence" value="ECO:0007669"/>
    <property type="project" value="TreeGrafter"/>
</dbReference>